<sequence length="305" mass="32692">MSIKPMSSAMERRHAATTEIDTLSTHDMLAMINREDKQVTDAIAACLPDITRLVDNATATLSRGGRVILAGAGASGRTAVLTAGEFAPDNKHSLMALMAGGMQSMVQTSEQAASDYDRGVKDLETIAFSNNDMLIGLSVSGKTPWVWGALRHAWSLGARVAIITQDASSEAAQLADIAIVPDTGPEVVAGFNNPKAHLAQKQILTMLTTGIAIRSGRVFSNLRVDVPASTIRWQERQIAIVMEVAGCPRAQAKVALANSNNHCRTAILSIMSGLDAWRSRELLSDNNDNLRLALQEAMQPHLNRA</sequence>
<dbReference type="PROSITE" id="PS51464">
    <property type="entry name" value="SIS"/>
    <property type="match status" value="1"/>
</dbReference>
<proteinExistence type="predicted"/>
<dbReference type="GO" id="GO:0097367">
    <property type="term" value="F:carbohydrate derivative binding"/>
    <property type="evidence" value="ECO:0007669"/>
    <property type="project" value="InterPro"/>
</dbReference>
<dbReference type="CDD" id="cd05007">
    <property type="entry name" value="SIS_Etherase"/>
    <property type="match status" value="1"/>
</dbReference>
<dbReference type="InterPro" id="IPR005488">
    <property type="entry name" value="Etherase_MurQ"/>
</dbReference>
<dbReference type="InterPro" id="IPR040190">
    <property type="entry name" value="MURQ/GCKR"/>
</dbReference>
<keyword evidence="2" id="KW-0119">Carbohydrate metabolism</keyword>
<comment type="caution">
    <text evidence="4">The sequence shown here is derived from an EMBL/GenBank/DDBJ whole genome shotgun (WGS) entry which is preliminary data.</text>
</comment>
<dbReference type="RefSeq" id="WP_133461917.1">
    <property type="nucleotide sequence ID" value="NZ_SNVX01000014.1"/>
</dbReference>
<dbReference type="InterPro" id="IPR046348">
    <property type="entry name" value="SIS_dom_sf"/>
</dbReference>
<evidence type="ECO:0000259" key="3">
    <source>
        <dbReference type="PROSITE" id="PS51464"/>
    </source>
</evidence>
<dbReference type="OrthoDB" id="9813395at2"/>
<dbReference type="InterPro" id="IPR001347">
    <property type="entry name" value="SIS_dom"/>
</dbReference>
<dbReference type="Proteomes" id="UP000295530">
    <property type="component" value="Unassembled WGS sequence"/>
</dbReference>
<dbReference type="Gene3D" id="1.10.8.1080">
    <property type="match status" value="1"/>
</dbReference>
<dbReference type="AlphaFoldDB" id="A0A4R6E7I2"/>
<accession>A0A4R6E7I2</accession>
<name>A0A4R6E7I2_SCAGO</name>
<evidence type="ECO:0000256" key="1">
    <source>
        <dbReference type="ARBA" id="ARBA00023239"/>
    </source>
</evidence>
<dbReference type="GO" id="GO:0046348">
    <property type="term" value="P:amino sugar catabolic process"/>
    <property type="evidence" value="ECO:0007669"/>
    <property type="project" value="InterPro"/>
</dbReference>
<dbReference type="NCBIfam" id="NF003915">
    <property type="entry name" value="PRK05441.1"/>
    <property type="match status" value="1"/>
</dbReference>
<organism evidence="4 5">
    <name type="scientific">Scandinavium goeteborgense</name>
    <dbReference type="NCBI Taxonomy" id="1851514"/>
    <lineage>
        <taxon>Bacteria</taxon>
        <taxon>Pseudomonadati</taxon>
        <taxon>Pseudomonadota</taxon>
        <taxon>Gammaproteobacteria</taxon>
        <taxon>Enterobacterales</taxon>
        <taxon>Enterobacteriaceae</taxon>
        <taxon>Scandinavium</taxon>
    </lineage>
</organism>
<dbReference type="SUPFAM" id="SSF46934">
    <property type="entry name" value="UBA-like"/>
    <property type="match status" value="1"/>
</dbReference>
<dbReference type="GO" id="GO:0016803">
    <property type="term" value="F:ether hydrolase activity"/>
    <property type="evidence" value="ECO:0007669"/>
    <property type="project" value="TreeGrafter"/>
</dbReference>
<dbReference type="InterPro" id="IPR009060">
    <property type="entry name" value="UBA-like_sf"/>
</dbReference>
<evidence type="ECO:0000256" key="2">
    <source>
        <dbReference type="ARBA" id="ARBA00023277"/>
    </source>
</evidence>
<keyword evidence="5" id="KW-1185">Reference proteome</keyword>
<reference evidence="4 5" key="1">
    <citation type="submission" date="2019-03" db="EMBL/GenBank/DDBJ databases">
        <title>Genomic analyses of the natural microbiome of Caenorhabditis elegans.</title>
        <authorList>
            <person name="Samuel B."/>
        </authorList>
    </citation>
    <scope>NUCLEOTIDE SEQUENCE [LARGE SCALE GENOMIC DNA]</scope>
    <source>
        <strain evidence="4 5">BIGb0156</strain>
    </source>
</reference>
<feature type="domain" description="SIS" evidence="3">
    <location>
        <begin position="57"/>
        <end position="217"/>
    </location>
</feature>
<keyword evidence="1" id="KW-0456">Lyase</keyword>
<dbReference type="Gene3D" id="3.40.50.10490">
    <property type="entry name" value="Glucose-6-phosphate isomerase like protein, domain 1"/>
    <property type="match status" value="1"/>
</dbReference>
<dbReference type="GO" id="GO:0016835">
    <property type="term" value="F:carbon-oxygen lyase activity"/>
    <property type="evidence" value="ECO:0007669"/>
    <property type="project" value="InterPro"/>
</dbReference>
<evidence type="ECO:0000313" key="5">
    <source>
        <dbReference type="Proteomes" id="UP000295530"/>
    </source>
</evidence>
<dbReference type="GO" id="GO:0009254">
    <property type="term" value="P:peptidoglycan turnover"/>
    <property type="evidence" value="ECO:0007669"/>
    <property type="project" value="TreeGrafter"/>
</dbReference>
<dbReference type="PANTHER" id="PTHR10088:SF4">
    <property type="entry name" value="GLUCOKINASE REGULATORY PROTEIN"/>
    <property type="match status" value="1"/>
</dbReference>
<protein>
    <submittedName>
        <fullName evidence="4">N-acetylmuramic acid 6-phosphate etherase</fullName>
    </submittedName>
</protein>
<gene>
    <name evidence="4" type="ORF">EC847_11416</name>
</gene>
<dbReference type="PANTHER" id="PTHR10088">
    <property type="entry name" value="GLUCOKINASE REGULATORY PROTEIN"/>
    <property type="match status" value="1"/>
</dbReference>
<evidence type="ECO:0000313" key="4">
    <source>
        <dbReference type="EMBL" id="TDN53915.1"/>
    </source>
</evidence>
<dbReference type="Pfam" id="PF22645">
    <property type="entry name" value="GKRP_SIS_N"/>
    <property type="match status" value="1"/>
</dbReference>
<dbReference type="SUPFAM" id="SSF53697">
    <property type="entry name" value="SIS domain"/>
    <property type="match status" value="1"/>
</dbReference>
<dbReference type="EMBL" id="SNVX01000014">
    <property type="protein sequence ID" value="TDN53915.1"/>
    <property type="molecule type" value="Genomic_DNA"/>
</dbReference>